<dbReference type="PROSITE" id="PS50011">
    <property type="entry name" value="PROTEIN_KINASE_DOM"/>
    <property type="match status" value="1"/>
</dbReference>
<evidence type="ECO:0000256" key="7">
    <source>
        <dbReference type="PROSITE-ProRule" id="PRU10141"/>
    </source>
</evidence>
<reference evidence="9 10" key="1">
    <citation type="submission" date="2019-06" db="EMBL/GenBank/DDBJ databases">
        <title>Saccharibacillus brassicae sp. nov., an endophytic bacterium isolated from Chinese cabbage seeds (Brassica pekinensis).</title>
        <authorList>
            <person name="Jiang L."/>
            <person name="Lee J."/>
            <person name="Kim S.W."/>
        </authorList>
    </citation>
    <scope>NUCLEOTIDE SEQUENCE [LARGE SCALE GENOMIC DNA]</scope>
    <source>
        <strain evidence="10">KCTC 43072 / ATSA2</strain>
    </source>
</reference>
<dbReference type="OrthoDB" id="9788659at2"/>
<evidence type="ECO:0000313" key="10">
    <source>
        <dbReference type="Proteomes" id="UP000316968"/>
    </source>
</evidence>
<dbReference type="SMART" id="SM00220">
    <property type="entry name" value="S_TKc"/>
    <property type="match status" value="1"/>
</dbReference>
<evidence type="ECO:0000256" key="1">
    <source>
        <dbReference type="ARBA" id="ARBA00010886"/>
    </source>
</evidence>
<dbReference type="Proteomes" id="UP000316968">
    <property type="component" value="Chromosome"/>
</dbReference>
<evidence type="ECO:0000256" key="3">
    <source>
        <dbReference type="ARBA" id="ARBA00022679"/>
    </source>
</evidence>
<dbReference type="InterPro" id="IPR050660">
    <property type="entry name" value="NEK_Ser/Thr_kinase"/>
</dbReference>
<dbReference type="Gene3D" id="3.40.50.300">
    <property type="entry name" value="P-loop containing nucleotide triphosphate hydrolases"/>
    <property type="match status" value="1"/>
</dbReference>
<evidence type="ECO:0000259" key="8">
    <source>
        <dbReference type="PROSITE" id="PS50011"/>
    </source>
</evidence>
<evidence type="ECO:0000256" key="2">
    <source>
        <dbReference type="ARBA" id="ARBA00012513"/>
    </source>
</evidence>
<dbReference type="Gene3D" id="3.30.200.20">
    <property type="entry name" value="Phosphorylase Kinase, domain 1"/>
    <property type="match status" value="1"/>
</dbReference>
<proteinExistence type="inferred from homology"/>
<feature type="domain" description="Protein kinase" evidence="8">
    <location>
        <begin position="40"/>
        <end position="287"/>
    </location>
</feature>
<dbReference type="KEGG" id="saca:FFV09_22650"/>
<dbReference type="InterPro" id="IPR000719">
    <property type="entry name" value="Prot_kinase_dom"/>
</dbReference>
<name>A0A4Y6V3I6_SACBS</name>
<evidence type="ECO:0000256" key="6">
    <source>
        <dbReference type="ARBA" id="ARBA00022840"/>
    </source>
</evidence>
<keyword evidence="6 7" id="KW-0067">ATP-binding</keyword>
<accession>A0A4Y6V3I6</accession>
<feature type="binding site" evidence="7">
    <location>
        <position position="70"/>
    </location>
    <ligand>
        <name>ATP</name>
        <dbReference type="ChEBI" id="CHEBI:30616"/>
    </ligand>
</feature>
<dbReference type="Gene3D" id="1.10.510.10">
    <property type="entry name" value="Transferase(Phosphotransferase) domain 1"/>
    <property type="match status" value="1"/>
</dbReference>
<dbReference type="CDD" id="cd14014">
    <property type="entry name" value="STKc_PknB_like"/>
    <property type="match status" value="1"/>
</dbReference>
<dbReference type="InterPro" id="IPR017441">
    <property type="entry name" value="Protein_kinase_ATP_BS"/>
</dbReference>
<dbReference type="EC" id="2.7.11.1" evidence="2"/>
<dbReference type="InterPro" id="IPR011009">
    <property type="entry name" value="Kinase-like_dom_sf"/>
</dbReference>
<dbReference type="GO" id="GO:0005524">
    <property type="term" value="F:ATP binding"/>
    <property type="evidence" value="ECO:0007669"/>
    <property type="project" value="UniProtKB-UniRule"/>
</dbReference>
<protein>
    <recommendedName>
        <fullName evidence="2">non-specific serine/threonine protein kinase</fullName>
        <ecNumber evidence="2">2.7.11.1</ecNumber>
    </recommendedName>
</protein>
<dbReference type="InterPro" id="IPR027417">
    <property type="entry name" value="P-loop_NTPase"/>
</dbReference>
<keyword evidence="3" id="KW-0808">Transferase</keyword>
<dbReference type="AlphaFoldDB" id="A0A4Y6V3I6"/>
<evidence type="ECO:0000313" key="9">
    <source>
        <dbReference type="EMBL" id="QDH23418.1"/>
    </source>
</evidence>
<dbReference type="PANTHER" id="PTHR43671:SF13">
    <property type="entry name" value="SERINE_THREONINE-PROTEIN KINASE NEK2"/>
    <property type="match status" value="1"/>
</dbReference>
<dbReference type="Pfam" id="PF00069">
    <property type="entry name" value="Pkinase"/>
    <property type="match status" value="1"/>
</dbReference>
<dbReference type="PANTHER" id="PTHR43671">
    <property type="entry name" value="SERINE/THREONINE-PROTEIN KINASE NEK"/>
    <property type="match status" value="1"/>
</dbReference>
<gene>
    <name evidence="9" type="ORF">FFV09_22650</name>
</gene>
<organism evidence="9 10">
    <name type="scientific">Saccharibacillus brassicae</name>
    <dbReference type="NCBI Taxonomy" id="2583377"/>
    <lineage>
        <taxon>Bacteria</taxon>
        <taxon>Bacillati</taxon>
        <taxon>Bacillota</taxon>
        <taxon>Bacilli</taxon>
        <taxon>Bacillales</taxon>
        <taxon>Paenibacillaceae</taxon>
        <taxon>Saccharibacillus</taxon>
    </lineage>
</organism>
<keyword evidence="10" id="KW-1185">Reference proteome</keyword>
<dbReference type="SUPFAM" id="SSF56112">
    <property type="entry name" value="Protein kinase-like (PK-like)"/>
    <property type="match status" value="1"/>
</dbReference>
<evidence type="ECO:0000256" key="4">
    <source>
        <dbReference type="ARBA" id="ARBA00022741"/>
    </source>
</evidence>
<keyword evidence="4 7" id="KW-0547">Nucleotide-binding</keyword>
<comment type="similarity">
    <text evidence="1">Belongs to the protein kinase superfamily. NEK Ser/Thr protein kinase family. NIMA subfamily.</text>
</comment>
<keyword evidence="5 9" id="KW-0418">Kinase</keyword>
<dbReference type="SUPFAM" id="SSF52540">
    <property type="entry name" value="P-loop containing nucleoside triphosphate hydrolases"/>
    <property type="match status" value="1"/>
</dbReference>
<sequence>MDSVFGPRPRGMLSFFVQKRRDKMPKPAELERGTVIGERYRVERVLGSGGMGRVYLSSDAKLPGKRWAVKETLAATEDYERIGNEARMLTRLRHPSLPQVVDFLSPDASGRVFLVMEYIEGMNLGEYAARCGGRPDLAFVLELTLRICDVLDYLHGQSPPIVFRDLKPGNVMIGADGAVRLIDFGIARSTGPGRLDDTVKLGTIGFAAPEQYEGRSEPSSDQYALGALLLHLCTGGQFSAWTPEAQRALRPDLPPPLAAAIRKMLSYRAEDRYASIAEIKRLVRPVGASSELAQAGAGGIGTSTVAVLGLFRGCGVTHTAIAAAHTLAREGGRTAIVELDRRAGSFAQIALEWEGEPLRDRPTFSVGGVDYWPDAGRERLADVFGRGYRHVVLDLGLCGDAGDFEEFQRADVPVVVGSGREWRSGEWDAFVRRESLRARPKWRYVLPFAASEDIRELRGRLGSKHVYALPLLPDPFGGQCRAAFEPILGTLYAKRERRSRLKLGFR</sequence>
<dbReference type="PROSITE" id="PS00107">
    <property type="entry name" value="PROTEIN_KINASE_ATP"/>
    <property type="match status" value="1"/>
</dbReference>
<evidence type="ECO:0000256" key="5">
    <source>
        <dbReference type="ARBA" id="ARBA00022777"/>
    </source>
</evidence>
<keyword evidence="9" id="KW-0723">Serine/threonine-protein kinase</keyword>
<dbReference type="GO" id="GO:0004674">
    <property type="term" value="F:protein serine/threonine kinase activity"/>
    <property type="evidence" value="ECO:0007669"/>
    <property type="project" value="UniProtKB-KW"/>
</dbReference>
<dbReference type="EMBL" id="CP041217">
    <property type="protein sequence ID" value="QDH23418.1"/>
    <property type="molecule type" value="Genomic_DNA"/>
</dbReference>